<accession>G0MLN8</accession>
<organism evidence="2">
    <name type="scientific">Caenorhabditis brenneri</name>
    <name type="common">Nematode worm</name>
    <dbReference type="NCBI Taxonomy" id="135651"/>
    <lineage>
        <taxon>Eukaryota</taxon>
        <taxon>Metazoa</taxon>
        <taxon>Ecdysozoa</taxon>
        <taxon>Nematoda</taxon>
        <taxon>Chromadorea</taxon>
        <taxon>Rhabditida</taxon>
        <taxon>Rhabditina</taxon>
        <taxon>Rhabditomorpha</taxon>
        <taxon>Rhabditoidea</taxon>
        <taxon>Rhabditidae</taxon>
        <taxon>Peloderinae</taxon>
        <taxon>Caenorhabditis</taxon>
    </lineage>
</organism>
<dbReference type="HOGENOM" id="CLU_138760_0_0_1"/>
<protein>
    <submittedName>
        <fullName evidence="1">Uncharacterized protein</fullName>
    </submittedName>
</protein>
<reference evidence="2" key="1">
    <citation type="submission" date="2011-07" db="EMBL/GenBank/DDBJ databases">
        <authorList>
            <consortium name="Caenorhabditis brenneri Sequencing and Analysis Consortium"/>
            <person name="Wilson R.K."/>
        </authorList>
    </citation>
    <scope>NUCLEOTIDE SEQUENCE [LARGE SCALE GENOMIC DNA]</scope>
    <source>
        <strain evidence="2">PB2801</strain>
    </source>
</reference>
<dbReference type="InParanoid" id="G0MLN8"/>
<gene>
    <name evidence="1" type="ORF">CAEBREN_25163</name>
</gene>
<dbReference type="AlphaFoldDB" id="G0MLN8"/>
<dbReference type="OMA" id="CKEFNGN"/>
<dbReference type="eggNOG" id="ENOG502TJVH">
    <property type="taxonomic scope" value="Eukaryota"/>
</dbReference>
<proteinExistence type="predicted"/>
<dbReference type="OrthoDB" id="5884242at2759"/>
<dbReference type="Proteomes" id="UP000008068">
    <property type="component" value="Unassembled WGS sequence"/>
</dbReference>
<name>G0MLN8_CAEBE</name>
<keyword evidence="2" id="KW-1185">Reference proteome</keyword>
<evidence type="ECO:0000313" key="1">
    <source>
        <dbReference type="EMBL" id="EGT35647.1"/>
    </source>
</evidence>
<evidence type="ECO:0000313" key="2">
    <source>
        <dbReference type="Proteomes" id="UP000008068"/>
    </source>
</evidence>
<sequence>MNAFVEMAPTRTEVVKNEEKVKPNLKKSLKIPKFEEMEIDSTETSKNNVVILKNTMKRKNEDSGNDGSEAKKMDWIKEKAKDAVIPDEKKAVLKSKFLFKESGPLIIHLCNQCKEFNGNRDTQTVSQGMVQLPLAMCSVCRFHLNQARNLRFFQHELPSLKKQYQL</sequence>
<dbReference type="EMBL" id="GL379800">
    <property type="protein sequence ID" value="EGT35647.1"/>
    <property type="molecule type" value="Genomic_DNA"/>
</dbReference>